<dbReference type="HOGENOM" id="CLU_013985_6_2_1"/>
<dbReference type="Pfam" id="PF13508">
    <property type="entry name" value="Acetyltransf_7"/>
    <property type="match status" value="1"/>
</dbReference>
<keyword evidence="3" id="KW-1185">Reference proteome</keyword>
<sequence>MPSFSIQALPRASQDDQDIEFASRLKQLRLKTLQEDPGSWISTYKDEVDQPQDFWLSRLRDPRAIHLVIVRLEASKSEVEDTTEVLSQGDWVGLVVIITPEVHQEDNVSQYGEPSSELLMAAVSVRAEYRGLGLGGRLVEKAIETSRTFAEKRKMTSPSLTAYVRSGNDLALKLYQKLGFKVIQTDYQGEKGGLLYTSTVVRVDL</sequence>
<dbReference type="OrthoDB" id="41532at2759"/>
<name>A0A0D1YU38_9EURO</name>
<organism evidence="2 3">
    <name type="scientific">Exophiala spinifera</name>
    <dbReference type="NCBI Taxonomy" id="91928"/>
    <lineage>
        <taxon>Eukaryota</taxon>
        <taxon>Fungi</taxon>
        <taxon>Dikarya</taxon>
        <taxon>Ascomycota</taxon>
        <taxon>Pezizomycotina</taxon>
        <taxon>Eurotiomycetes</taxon>
        <taxon>Chaetothyriomycetidae</taxon>
        <taxon>Chaetothyriales</taxon>
        <taxon>Herpotrichiellaceae</taxon>
        <taxon>Exophiala</taxon>
    </lineage>
</organism>
<dbReference type="GO" id="GO:0016747">
    <property type="term" value="F:acyltransferase activity, transferring groups other than amino-acyl groups"/>
    <property type="evidence" value="ECO:0007669"/>
    <property type="project" value="InterPro"/>
</dbReference>
<dbReference type="GeneID" id="27330148"/>
<dbReference type="PANTHER" id="PTHR43617">
    <property type="entry name" value="L-AMINO ACID N-ACETYLTRANSFERASE"/>
    <property type="match status" value="1"/>
</dbReference>
<dbReference type="Proteomes" id="UP000053328">
    <property type="component" value="Unassembled WGS sequence"/>
</dbReference>
<evidence type="ECO:0000313" key="2">
    <source>
        <dbReference type="EMBL" id="KIW18776.1"/>
    </source>
</evidence>
<dbReference type="InterPro" id="IPR000182">
    <property type="entry name" value="GNAT_dom"/>
</dbReference>
<dbReference type="AlphaFoldDB" id="A0A0D1YU38"/>
<gene>
    <name evidence="2" type="ORF">PV08_03065</name>
</gene>
<dbReference type="PROSITE" id="PS51186">
    <property type="entry name" value="GNAT"/>
    <property type="match status" value="1"/>
</dbReference>
<accession>A0A0D1YU38</accession>
<proteinExistence type="predicted"/>
<reference evidence="2 3" key="1">
    <citation type="submission" date="2015-01" db="EMBL/GenBank/DDBJ databases">
        <title>The Genome Sequence of Exophiala spinifera CBS89968.</title>
        <authorList>
            <consortium name="The Broad Institute Genomics Platform"/>
            <person name="Cuomo C."/>
            <person name="de Hoog S."/>
            <person name="Gorbushina A."/>
            <person name="Stielow B."/>
            <person name="Teixiera M."/>
            <person name="Abouelleil A."/>
            <person name="Chapman S.B."/>
            <person name="Priest M."/>
            <person name="Young S.K."/>
            <person name="Wortman J."/>
            <person name="Nusbaum C."/>
            <person name="Birren B."/>
        </authorList>
    </citation>
    <scope>NUCLEOTIDE SEQUENCE [LARGE SCALE GENOMIC DNA]</scope>
    <source>
        <strain evidence="2 3">CBS 89968</strain>
    </source>
</reference>
<dbReference type="EMBL" id="KN847493">
    <property type="protein sequence ID" value="KIW18776.1"/>
    <property type="molecule type" value="Genomic_DNA"/>
</dbReference>
<dbReference type="InterPro" id="IPR016181">
    <property type="entry name" value="Acyl_CoA_acyltransferase"/>
</dbReference>
<dbReference type="CDD" id="cd04301">
    <property type="entry name" value="NAT_SF"/>
    <property type="match status" value="1"/>
</dbReference>
<dbReference type="RefSeq" id="XP_016238992.1">
    <property type="nucleotide sequence ID" value="XM_016377422.1"/>
</dbReference>
<feature type="domain" description="N-acetyltransferase" evidence="1">
    <location>
        <begin position="28"/>
        <end position="201"/>
    </location>
</feature>
<dbReference type="SUPFAM" id="SSF55729">
    <property type="entry name" value="Acyl-CoA N-acyltransferases (Nat)"/>
    <property type="match status" value="1"/>
</dbReference>
<dbReference type="VEuPathDB" id="FungiDB:PV08_03065"/>
<evidence type="ECO:0000259" key="1">
    <source>
        <dbReference type="PROSITE" id="PS51186"/>
    </source>
</evidence>
<evidence type="ECO:0000313" key="3">
    <source>
        <dbReference type="Proteomes" id="UP000053328"/>
    </source>
</evidence>
<dbReference type="InterPro" id="IPR050276">
    <property type="entry name" value="MshD_Acetyltransferase"/>
</dbReference>
<protein>
    <recommendedName>
        <fullName evidence="1">N-acetyltransferase domain-containing protein</fullName>
    </recommendedName>
</protein>
<dbReference type="Gene3D" id="3.40.630.30">
    <property type="match status" value="1"/>
</dbReference>